<dbReference type="SUPFAM" id="SSF54928">
    <property type="entry name" value="RNA-binding domain, RBD"/>
    <property type="match status" value="1"/>
</dbReference>
<comment type="subcellular location">
    <subcellularLocation>
        <location evidence="2">Nucleus</location>
    </subcellularLocation>
</comment>
<evidence type="ECO:0000256" key="1">
    <source>
        <dbReference type="ARBA" id="ARBA00006562"/>
    </source>
</evidence>
<dbReference type="Proteomes" id="UP001281761">
    <property type="component" value="Unassembled WGS sequence"/>
</dbReference>
<organism evidence="4 5">
    <name type="scientific">Blattamonas nauphoetae</name>
    <dbReference type="NCBI Taxonomy" id="2049346"/>
    <lineage>
        <taxon>Eukaryota</taxon>
        <taxon>Metamonada</taxon>
        <taxon>Preaxostyla</taxon>
        <taxon>Oxymonadida</taxon>
        <taxon>Blattamonas</taxon>
    </lineage>
</organism>
<dbReference type="PANTHER" id="PTHR12395:SF9">
    <property type="entry name" value="DECAPPING AND EXORIBONUCLEASE PROTEIN"/>
    <property type="match status" value="1"/>
</dbReference>
<dbReference type="InterPro" id="IPR035979">
    <property type="entry name" value="RBD_domain_sf"/>
</dbReference>
<dbReference type="EC" id="3.6.1.-" evidence="2"/>
<keyword evidence="2" id="KW-0540">Nuclease</keyword>
<keyword evidence="2" id="KW-0479">Metal-binding</keyword>
<keyword evidence="2" id="KW-0694">RNA-binding</keyword>
<gene>
    <name evidence="4" type="ORF">BLNAU_11813</name>
</gene>
<accession>A0ABQ9XL95</accession>
<keyword evidence="5" id="KW-1185">Reference proteome</keyword>
<proteinExistence type="inferred from homology"/>
<keyword evidence="2" id="KW-0547">Nucleotide-binding</keyword>
<feature type="domain" description="RAI1-like" evidence="3">
    <location>
        <begin position="128"/>
        <end position="265"/>
    </location>
</feature>
<comment type="similarity">
    <text evidence="1 2">Belongs to the DXO/Dom3Z family.</text>
</comment>
<protein>
    <recommendedName>
        <fullName evidence="2">Decapping nuclease</fullName>
        <ecNumber evidence="2">3.6.1.-</ecNumber>
    </recommendedName>
</protein>
<dbReference type="InterPro" id="IPR039039">
    <property type="entry name" value="RAI1-like_fam"/>
</dbReference>
<keyword evidence="2" id="KW-0539">Nucleus</keyword>
<dbReference type="InterPro" id="IPR013961">
    <property type="entry name" value="RAI1"/>
</dbReference>
<dbReference type="InterPro" id="IPR012677">
    <property type="entry name" value="Nucleotide-bd_a/b_plait_sf"/>
</dbReference>
<keyword evidence="2" id="KW-0378">Hydrolase</keyword>
<name>A0ABQ9XL95_9EUKA</name>
<dbReference type="PANTHER" id="PTHR12395">
    <property type="entry name" value="DOM-3 RELATED"/>
    <property type="match status" value="1"/>
</dbReference>
<evidence type="ECO:0000259" key="3">
    <source>
        <dbReference type="Pfam" id="PF08652"/>
    </source>
</evidence>
<reference evidence="4 5" key="1">
    <citation type="journal article" date="2022" name="bioRxiv">
        <title>Genomics of Preaxostyla Flagellates Illuminates Evolutionary Transitions and the Path Towards Mitochondrial Loss.</title>
        <authorList>
            <person name="Novak L.V.F."/>
            <person name="Treitli S.C."/>
            <person name="Pyrih J."/>
            <person name="Halakuc P."/>
            <person name="Pipaliya S.V."/>
            <person name="Vacek V."/>
            <person name="Brzon O."/>
            <person name="Soukal P."/>
            <person name="Eme L."/>
            <person name="Dacks J.B."/>
            <person name="Karnkowska A."/>
            <person name="Elias M."/>
            <person name="Hampl V."/>
        </authorList>
    </citation>
    <scope>NUCLEOTIDE SEQUENCE [LARGE SCALE GENOMIC DNA]</scope>
    <source>
        <strain evidence="4">NAU3</strain>
        <tissue evidence="4">Gut</tissue>
    </source>
</reference>
<evidence type="ECO:0000313" key="5">
    <source>
        <dbReference type="Proteomes" id="UP001281761"/>
    </source>
</evidence>
<dbReference type="Gene3D" id="3.30.70.330">
    <property type="match status" value="1"/>
</dbReference>
<feature type="domain" description="RAI1-like" evidence="3">
    <location>
        <begin position="379"/>
        <end position="489"/>
    </location>
</feature>
<sequence>MPTLTFEVDFIDHRTTVDELSSLFSGFGKVVRCSFSSMQNGSLEVKQGMVDLSTRLDPFEIMMKTTYRTLHGHTISVEWRKERLADASLLSAYMGERSRQKFRVTGVHAGKVSGLGVKLTFPVLRVCVLSVSRDDQRVYRPADLSAYPMAHTPSLPQALSEGFIPPSWPDPKFERYERFLVPMLDAFGLGHLHVHMITERSALSYLMRVSVCEDPFELDVRMESGLIVLHAVNQDLWKNGRRFKNANSDLMCYMGRRFEQVCTNSFASLSGENNPWEAFVGITESTIFDDNTAYTFLMLPEFDAFHPSHTPACAPTEEEVTERHGTLPPSFQRGGLEALFAAPREPASGGLFGNFSKDGQVRANHRVLLEELAKCPKLCDSVELKVGRRGKGTPFDSVFVKEKILPTLLQMLLAGVGHGWFGRRDRDGIVDSIDKLTIAEMAEMCRPFNLKQMLRSLLDSLKWIVQISSLLRPQDTFRITFDPSSHTLSALPLTLPEHPRMPSTVDFASLVERTKVTSSRQ</sequence>
<evidence type="ECO:0000313" key="4">
    <source>
        <dbReference type="EMBL" id="KAK2953188.1"/>
    </source>
</evidence>
<comment type="cofactor">
    <cofactor evidence="2">
        <name>a divalent metal cation</name>
        <dbReference type="ChEBI" id="CHEBI:60240"/>
    </cofactor>
</comment>
<comment type="function">
    <text evidence="2">Decapping enzyme for NAD-capped RNAs: specifically hydrolyzes the nicotinamide adenine dinucleotide (NAD) cap from a subset of RNAs by removing the entire NAD moiety from the 5'-end of an NAD-capped RNA.</text>
</comment>
<comment type="caution">
    <text evidence="4">The sequence shown here is derived from an EMBL/GenBank/DDBJ whole genome shotgun (WGS) entry which is preliminary data.</text>
</comment>
<evidence type="ECO:0000256" key="2">
    <source>
        <dbReference type="RuleBase" id="RU367113"/>
    </source>
</evidence>
<dbReference type="Pfam" id="PF08652">
    <property type="entry name" value="RAI1"/>
    <property type="match status" value="2"/>
</dbReference>
<dbReference type="CDD" id="cd00590">
    <property type="entry name" value="RRM_SF"/>
    <property type="match status" value="1"/>
</dbReference>
<dbReference type="EMBL" id="JARBJD010000094">
    <property type="protein sequence ID" value="KAK2953188.1"/>
    <property type="molecule type" value="Genomic_DNA"/>
</dbReference>